<name>A0A1T5NQ52_9BACT</name>
<dbReference type="Proteomes" id="UP000190166">
    <property type="component" value="Unassembled WGS sequence"/>
</dbReference>
<dbReference type="PROSITE" id="PS51257">
    <property type="entry name" value="PROKAR_LIPOPROTEIN"/>
    <property type="match status" value="1"/>
</dbReference>
<gene>
    <name evidence="1" type="ORF">SAMN05660461_2563</name>
</gene>
<keyword evidence="2" id="KW-1185">Reference proteome</keyword>
<dbReference type="STRING" id="393003.SAMN05660461_2563"/>
<dbReference type="AlphaFoldDB" id="A0A1T5NQ52"/>
<organism evidence="1 2">
    <name type="scientific">Chitinophaga ginsengisegetis</name>
    <dbReference type="NCBI Taxonomy" id="393003"/>
    <lineage>
        <taxon>Bacteria</taxon>
        <taxon>Pseudomonadati</taxon>
        <taxon>Bacteroidota</taxon>
        <taxon>Chitinophagia</taxon>
        <taxon>Chitinophagales</taxon>
        <taxon>Chitinophagaceae</taxon>
        <taxon>Chitinophaga</taxon>
    </lineage>
</organism>
<evidence type="ECO:0000313" key="1">
    <source>
        <dbReference type="EMBL" id="SKD02552.1"/>
    </source>
</evidence>
<dbReference type="EMBL" id="FUZZ01000001">
    <property type="protein sequence ID" value="SKD02552.1"/>
    <property type="molecule type" value="Genomic_DNA"/>
</dbReference>
<proteinExistence type="predicted"/>
<sequence length="123" mass="12902">MTRNKIFLLACVLLAACKNEQAPAPVSGGLDCDAAHITTATVFATIQANCTSRGCHPGGFSPAVADFSTEAKLKAYINTNRAVFEARVTGPQADMPQSMSFPALSQGLKDSIACWIAKGLPDQ</sequence>
<evidence type="ECO:0000313" key="2">
    <source>
        <dbReference type="Proteomes" id="UP000190166"/>
    </source>
</evidence>
<reference evidence="1 2" key="1">
    <citation type="submission" date="2017-02" db="EMBL/GenBank/DDBJ databases">
        <authorList>
            <person name="Peterson S.W."/>
        </authorList>
    </citation>
    <scope>NUCLEOTIDE SEQUENCE [LARGE SCALE GENOMIC DNA]</scope>
    <source>
        <strain evidence="1 2">DSM 18108</strain>
    </source>
</reference>
<protein>
    <recommendedName>
        <fullName evidence="3">Cytochrome c domain-containing protein</fullName>
    </recommendedName>
</protein>
<accession>A0A1T5NQ52</accession>
<evidence type="ECO:0008006" key="3">
    <source>
        <dbReference type="Google" id="ProtNLM"/>
    </source>
</evidence>
<dbReference type="RefSeq" id="WP_079469731.1">
    <property type="nucleotide sequence ID" value="NZ_FUZZ01000001.1"/>
</dbReference>